<gene>
    <name evidence="6" type="ORF">E0486_12635</name>
    <name evidence="3" type="ORF">E0486_17660</name>
    <name evidence="4" type="ORF">E0486_17665</name>
    <name evidence="5" type="ORF">E0486_17670</name>
</gene>
<comment type="caution">
    <text evidence="5">The sequence shown here is derived from an EMBL/GenBank/DDBJ whole genome shotgun (WGS) entry which is preliminary data.</text>
</comment>
<reference evidence="5 7" key="1">
    <citation type="submission" date="2019-03" db="EMBL/GenBank/DDBJ databases">
        <authorList>
            <person name="Kim M.K.M."/>
        </authorList>
    </citation>
    <scope>NUCLEOTIDE SEQUENCE [LARGE SCALE GENOMIC DNA]</scope>
    <source>
        <strain evidence="5 7">17J68-15</strain>
    </source>
</reference>
<dbReference type="PROSITE" id="PS50164">
    <property type="entry name" value="GIY_YIG"/>
    <property type="match status" value="1"/>
</dbReference>
<evidence type="ECO:0000259" key="2">
    <source>
        <dbReference type="PROSITE" id="PS50164"/>
    </source>
</evidence>
<evidence type="ECO:0000313" key="4">
    <source>
        <dbReference type="EMBL" id="TCZ65178.1"/>
    </source>
</evidence>
<dbReference type="EMBL" id="SKFH01000053">
    <property type="protein sequence ID" value="TCZ65179.1"/>
    <property type="molecule type" value="Genomic_DNA"/>
</dbReference>
<sequence length="98" mass="11309">MCFSTGYFNGWYRTCVVDYFVYILQSLKDNRFYIGATSDVAARLAFHNAGFQRSTKNRIPFQLVYVERFSNKQAALLRERQIKAFKGGAAFQSLLKGM</sequence>
<dbReference type="SUPFAM" id="SSF82771">
    <property type="entry name" value="GIY-YIG endonuclease"/>
    <property type="match status" value="1"/>
</dbReference>
<dbReference type="EMBL" id="SKFH01000053">
    <property type="protein sequence ID" value="TCZ65178.1"/>
    <property type="molecule type" value="Genomic_DNA"/>
</dbReference>
<evidence type="ECO:0000313" key="3">
    <source>
        <dbReference type="EMBL" id="TCZ65177.1"/>
    </source>
</evidence>
<keyword evidence="7" id="KW-1185">Reference proteome</keyword>
<dbReference type="InterPro" id="IPR035901">
    <property type="entry name" value="GIY-YIG_endonuc_sf"/>
</dbReference>
<evidence type="ECO:0000313" key="6">
    <source>
        <dbReference type="EMBL" id="TCZ69025.1"/>
    </source>
</evidence>
<evidence type="ECO:0000313" key="7">
    <source>
        <dbReference type="Proteomes" id="UP000295164"/>
    </source>
</evidence>
<dbReference type="Proteomes" id="UP000295164">
    <property type="component" value="Unassembled WGS sequence"/>
</dbReference>
<dbReference type="CDD" id="cd10449">
    <property type="entry name" value="GIY-YIG_SLX1_like"/>
    <property type="match status" value="1"/>
</dbReference>
<protein>
    <submittedName>
        <fullName evidence="5">GIY-YIG nuclease family protein</fullName>
    </submittedName>
</protein>
<organism evidence="5 7">
    <name type="scientific">Flaviaesturariibacter aridisoli</name>
    <dbReference type="NCBI Taxonomy" id="2545761"/>
    <lineage>
        <taxon>Bacteria</taxon>
        <taxon>Pseudomonadati</taxon>
        <taxon>Bacteroidota</taxon>
        <taxon>Chitinophagia</taxon>
        <taxon>Chitinophagales</taxon>
        <taxon>Chitinophagaceae</taxon>
        <taxon>Flaviaestuariibacter</taxon>
    </lineage>
</organism>
<accession>A0A4R4DVB3</accession>
<proteinExistence type="inferred from homology"/>
<name>A0A4R4DVB3_9BACT</name>
<evidence type="ECO:0000313" key="5">
    <source>
        <dbReference type="EMBL" id="TCZ65179.1"/>
    </source>
</evidence>
<dbReference type="PANTHER" id="PTHR34477:SF1">
    <property type="entry name" value="UPF0213 PROTEIN YHBQ"/>
    <property type="match status" value="1"/>
</dbReference>
<dbReference type="InterPro" id="IPR050190">
    <property type="entry name" value="UPF0213_domain"/>
</dbReference>
<dbReference type="EMBL" id="SKFH01000053">
    <property type="protein sequence ID" value="TCZ65177.1"/>
    <property type="molecule type" value="Genomic_DNA"/>
</dbReference>
<evidence type="ECO:0000256" key="1">
    <source>
        <dbReference type="ARBA" id="ARBA00007435"/>
    </source>
</evidence>
<dbReference type="Pfam" id="PF01541">
    <property type="entry name" value="GIY-YIG"/>
    <property type="match status" value="1"/>
</dbReference>
<dbReference type="InterPro" id="IPR000305">
    <property type="entry name" value="GIY-YIG_endonuc"/>
</dbReference>
<dbReference type="Gene3D" id="3.40.1440.10">
    <property type="entry name" value="GIY-YIG endonuclease"/>
    <property type="match status" value="1"/>
</dbReference>
<feature type="domain" description="GIY-YIG" evidence="2">
    <location>
        <begin position="17"/>
        <end position="97"/>
    </location>
</feature>
<dbReference type="EMBL" id="SKFH01000023">
    <property type="protein sequence ID" value="TCZ69025.1"/>
    <property type="molecule type" value="Genomic_DNA"/>
</dbReference>
<dbReference type="PANTHER" id="PTHR34477">
    <property type="entry name" value="UPF0213 PROTEIN YHBQ"/>
    <property type="match status" value="1"/>
</dbReference>
<dbReference type="AlphaFoldDB" id="A0A4R4DVB3"/>
<dbReference type="OrthoDB" id="1495241at2"/>
<comment type="similarity">
    <text evidence="1">Belongs to the UPF0213 family.</text>
</comment>